<accession>A0A9I9E654</accession>
<proteinExistence type="predicted"/>
<keyword evidence="1" id="KW-0732">Signal</keyword>
<evidence type="ECO:0000256" key="1">
    <source>
        <dbReference type="SAM" id="SignalP"/>
    </source>
</evidence>
<reference evidence="2" key="1">
    <citation type="submission" date="2023-03" db="UniProtKB">
        <authorList>
            <consortium name="EnsemblPlants"/>
        </authorList>
    </citation>
    <scope>IDENTIFICATION</scope>
</reference>
<sequence>MRITLPLLFLLSSQVKNLFSIFVESCLEFIIVDQERKYRKLWGAGGGEDNDDRNLISLSLSLLNNKTKLY</sequence>
<evidence type="ECO:0008006" key="3">
    <source>
        <dbReference type="Google" id="ProtNLM"/>
    </source>
</evidence>
<organism evidence="2">
    <name type="scientific">Cucumis melo</name>
    <name type="common">Muskmelon</name>
    <dbReference type="NCBI Taxonomy" id="3656"/>
    <lineage>
        <taxon>Eukaryota</taxon>
        <taxon>Viridiplantae</taxon>
        <taxon>Streptophyta</taxon>
        <taxon>Embryophyta</taxon>
        <taxon>Tracheophyta</taxon>
        <taxon>Spermatophyta</taxon>
        <taxon>Magnoliopsida</taxon>
        <taxon>eudicotyledons</taxon>
        <taxon>Gunneridae</taxon>
        <taxon>Pentapetalae</taxon>
        <taxon>rosids</taxon>
        <taxon>fabids</taxon>
        <taxon>Cucurbitales</taxon>
        <taxon>Cucurbitaceae</taxon>
        <taxon>Benincaseae</taxon>
        <taxon>Cucumis</taxon>
    </lineage>
</organism>
<dbReference type="EnsemblPlants" id="MELO3C029288.2.1">
    <property type="protein sequence ID" value="MELO3C029288.2.1"/>
    <property type="gene ID" value="MELO3C029288.2"/>
</dbReference>
<name>A0A9I9E654_CUCME</name>
<dbReference type="AlphaFoldDB" id="A0A9I9E654"/>
<feature type="signal peptide" evidence="1">
    <location>
        <begin position="1"/>
        <end position="20"/>
    </location>
</feature>
<evidence type="ECO:0000313" key="2">
    <source>
        <dbReference type="EnsemblPlants" id="MELO3C029288.2.1"/>
    </source>
</evidence>
<dbReference type="Gramene" id="MELO3C029288.2.1">
    <property type="protein sequence ID" value="MELO3C029288.2.1"/>
    <property type="gene ID" value="MELO3C029288.2"/>
</dbReference>
<feature type="chain" id="PRO_5039920570" description="Secreted protein" evidence="1">
    <location>
        <begin position="21"/>
        <end position="70"/>
    </location>
</feature>
<protein>
    <recommendedName>
        <fullName evidence="3">Secreted protein</fullName>
    </recommendedName>
</protein>